<dbReference type="InterPro" id="IPR022764">
    <property type="entry name" value="Peptidase_S54_rhomboid_dom"/>
</dbReference>
<keyword evidence="6 7" id="KW-0472">Membrane</keyword>
<feature type="domain" description="Peptidase S54 rhomboid" evidence="8">
    <location>
        <begin position="71"/>
        <end position="201"/>
    </location>
</feature>
<feature type="transmembrane region" description="Helical" evidence="7">
    <location>
        <begin position="73"/>
        <end position="98"/>
    </location>
</feature>
<dbReference type="Pfam" id="PF01694">
    <property type="entry name" value="Rhomboid"/>
    <property type="match status" value="1"/>
</dbReference>
<dbReference type="GO" id="GO:0004252">
    <property type="term" value="F:serine-type endopeptidase activity"/>
    <property type="evidence" value="ECO:0007669"/>
    <property type="project" value="InterPro"/>
</dbReference>
<reference evidence="9" key="1">
    <citation type="submission" date="2022-02" db="EMBL/GenBank/DDBJ databases">
        <title>Corynebacterium sp. from urogenital microbiome.</title>
        <authorList>
            <person name="Cappelli E.A."/>
            <person name="Ribeiro T.G."/>
            <person name="Peixe L."/>
        </authorList>
    </citation>
    <scope>NUCLEOTIDE SEQUENCE</scope>
    <source>
        <strain evidence="9">C8Ua_174</strain>
    </source>
</reference>
<feature type="transmembrane region" description="Helical" evidence="7">
    <location>
        <begin position="20"/>
        <end position="40"/>
    </location>
</feature>
<gene>
    <name evidence="9" type="ORF">L8V00_08470</name>
</gene>
<keyword evidence="5 7" id="KW-1133">Transmembrane helix</keyword>
<evidence type="ECO:0000256" key="7">
    <source>
        <dbReference type="SAM" id="Phobius"/>
    </source>
</evidence>
<dbReference type="InterPro" id="IPR050925">
    <property type="entry name" value="Rhomboid_protease_S54"/>
</dbReference>
<dbReference type="Gene3D" id="1.20.1540.10">
    <property type="entry name" value="Rhomboid-like"/>
    <property type="match status" value="1"/>
</dbReference>
<dbReference type="SUPFAM" id="SSF144091">
    <property type="entry name" value="Rhomboid-like"/>
    <property type="match status" value="1"/>
</dbReference>
<dbReference type="GO" id="GO:0016020">
    <property type="term" value="C:membrane"/>
    <property type="evidence" value="ECO:0007669"/>
    <property type="project" value="UniProtKB-SubCell"/>
</dbReference>
<comment type="similarity">
    <text evidence="2">Belongs to the peptidase S54 family.</text>
</comment>
<dbReference type="AlphaFoldDB" id="A0A9X3LP62"/>
<feature type="transmembrane region" description="Helical" evidence="7">
    <location>
        <begin position="220"/>
        <end position="239"/>
    </location>
</feature>
<dbReference type="PANTHER" id="PTHR43731">
    <property type="entry name" value="RHOMBOID PROTEASE"/>
    <property type="match status" value="1"/>
</dbReference>
<evidence type="ECO:0000256" key="2">
    <source>
        <dbReference type="ARBA" id="ARBA00009045"/>
    </source>
</evidence>
<keyword evidence="10" id="KW-1185">Reference proteome</keyword>
<evidence type="ECO:0000256" key="5">
    <source>
        <dbReference type="ARBA" id="ARBA00022989"/>
    </source>
</evidence>
<name>A0A9X3LP62_9CORY</name>
<dbReference type="GO" id="GO:0006508">
    <property type="term" value="P:proteolysis"/>
    <property type="evidence" value="ECO:0007669"/>
    <property type="project" value="UniProtKB-KW"/>
</dbReference>
<evidence type="ECO:0000256" key="3">
    <source>
        <dbReference type="ARBA" id="ARBA00022692"/>
    </source>
</evidence>
<feature type="transmembrane region" description="Helical" evidence="7">
    <location>
        <begin position="137"/>
        <end position="154"/>
    </location>
</feature>
<proteinExistence type="inferred from homology"/>
<accession>A0A9X3LP62</accession>
<dbReference type="EMBL" id="JAKMUT010000007">
    <property type="protein sequence ID" value="MCZ9290233.1"/>
    <property type="molecule type" value="Genomic_DNA"/>
</dbReference>
<organism evidence="9 10">
    <name type="scientific">Corynebacterium evansiae</name>
    <dbReference type="NCBI Taxonomy" id="2913499"/>
    <lineage>
        <taxon>Bacteria</taxon>
        <taxon>Bacillati</taxon>
        <taxon>Actinomycetota</taxon>
        <taxon>Actinomycetes</taxon>
        <taxon>Mycobacteriales</taxon>
        <taxon>Corynebacteriaceae</taxon>
        <taxon>Corynebacterium</taxon>
    </lineage>
</organism>
<keyword evidence="9" id="KW-0645">Protease</keyword>
<evidence type="ECO:0000256" key="6">
    <source>
        <dbReference type="ARBA" id="ARBA00023136"/>
    </source>
</evidence>
<feature type="transmembrane region" description="Helical" evidence="7">
    <location>
        <begin position="110"/>
        <end position="131"/>
    </location>
</feature>
<evidence type="ECO:0000313" key="9">
    <source>
        <dbReference type="EMBL" id="MCZ9290233.1"/>
    </source>
</evidence>
<feature type="transmembrane region" description="Helical" evidence="7">
    <location>
        <begin position="161"/>
        <end position="177"/>
    </location>
</feature>
<dbReference type="InterPro" id="IPR035952">
    <property type="entry name" value="Rhomboid-like_sf"/>
</dbReference>
<protein>
    <submittedName>
        <fullName evidence="9">Rhomboid family intramembrane serine protease</fullName>
    </submittedName>
</protein>
<dbReference type="PANTHER" id="PTHR43731:SF14">
    <property type="entry name" value="PRESENILIN-ASSOCIATED RHOMBOID-LIKE PROTEIN, MITOCHONDRIAL"/>
    <property type="match status" value="1"/>
</dbReference>
<evidence type="ECO:0000259" key="8">
    <source>
        <dbReference type="Pfam" id="PF01694"/>
    </source>
</evidence>
<evidence type="ECO:0000313" key="10">
    <source>
        <dbReference type="Proteomes" id="UP001146469"/>
    </source>
</evidence>
<dbReference type="Proteomes" id="UP001146469">
    <property type="component" value="Unassembled WGS sequence"/>
</dbReference>
<evidence type="ECO:0000256" key="4">
    <source>
        <dbReference type="ARBA" id="ARBA00022801"/>
    </source>
</evidence>
<dbReference type="RefSeq" id="WP_269944748.1">
    <property type="nucleotide sequence ID" value="NZ_JAKMUT010000007.1"/>
</dbReference>
<comment type="subcellular location">
    <subcellularLocation>
        <location evidence="1">Membrane</location>
        <topology evidence="1">Multi-pass membrane protein</topology>
    </subcellularLocation>
</comment>
<comment type="caution">
    <text evidence="9">The sequence shown here is derived from an EMBL/GenBank/DDBJ whole genome shotgun (WGS) entry which is preliminary data.</text>
</comment>
<keyword evidence="3 7" id="KW-0812">Transmembrane</keyword>
<sequence length="241" mass="25753">MPWLDTQARRNSRRYSVTNVFIAACCLVYVVTVFQSGSIASPLDGRSMFGLSSSNLGREMLFNAANVTLFGEWWRILTAAFVHLDPAHLGFNMLLIFLIGRDVERFYGPVVMLSLIVASAAGGALACMYFQPNVPVGGASTVGYGLFAMLISLSRIRQRDLRGPIILLLVNLGYSLMYSNVSLWGHIGGLAGGAVIALITSTVGEGGNGGVGASIRKKTVAALAATAILAFTIWTGLGWHY</sequence>
<keyword evidence="4" id="KW-0378">Hydrolase</keyword>
<evidence type="ECO:0000256" key="1">
    <source>
        <dbReference type="ARBA" id="ARBA00004141"/>
    </source>
</evidence>